<reference evidence="3" key="1">
    <citation type="submission" date="2012-06" db="EMBL/GenBank/DDBJ databases">
        <title>Genome analysis of multiple Granulibacter bethesdensis isolates demonstrates substantial genome diversity.</title>
        <authorList>
            <person name="Greenberg D.E."/>
            <person name="Porcella S.F."/>
            <person name="Zarember K."/>
            <person name="Zelazny A.M."/>
            <person name="Bruno D."/>
            <person name="Martens C."/>
            <person name="Barbian K.D."/>
            <person name="Jaske E."/>
            <person name="Holland S.M."/>
        </authorList>
    </citation>
    <scope>NUCLEOTIDE SEQUENCE [LARGE SCALE GENOMIC DNA]</scope>
    <source>
        <strain evidence="3">CGDNIH3</strain>
    </source>
</reference>
<dbReference type="KEGG" id="gbh:GbCGDNIH2_5115"/>
<evidence type="ECO:0000313" key="2">
    <source>
        <dbReference type="EMBL" id="AHJ64325.1"/>
    </source>
</evidence>
<evidence type="ECO:0000256" key="1">
    <source>
        <dbReference type="SAM" id="MobiDB-lite"/>
    </source>
</evidence>
<dbReference type="EMBL" id="CP003181">
    <property type="protein sequence ID" value="AHJ64325.1"/>
    <property type="molecule type" value="Genomic_DNA"/>
</dbReference>
<organism evidence="2 3">
    <name type="scientific">Granulibacter bethesdensis</name>
    <dbReference type="NCBI Taxonomy" id="364410"/>
    <lineage>
        <taxon>Bacteria</taxon>
        <taxon>Pseudomonadati</taxon>
        <taxon>Pseudomonadota</taxon>
        <taxon>Alphaproteobacteria</taxon>
        <taxon>Acetobacterales</taxon>
        <taxon>Acetobacteraceae</taxon>
        <taxon>Granulibacter</taxon>
    </lineage>
</organism>
<gene>
    <name evidence="2" type="ORF">GbCGDNIH3_5115</name>
</gene>
<proteinExistence type="predicted"/>
<dbReference type="AlphaFoldDB" id="A0AAN0RG23"/>
<dbReference type="KEGG" id="gbc:GbCGDNIH3_5115"/>
<dbReference type="Proteomes" id="UP000019438">
    <property type="component" value="Chromosome"/>
</dbReference>
<protein>
    <submittedName>
        <fullName evidence="2">Uncharacterized protein</fullName>
    </submittedName>
</protein>
<name>A0AAN0RG23_9PROT</name>
<evidence type="ECO:0000313" key="3">
    <source>
        <dbReference type="Proteomes" id="UP000019438"/>
    </source>
</evidence>
<accession>A0AAN0RG23</accession>
<sequence length="54" mass="5809">MVAQTARNDERGQKPAGYDAPYLPEGACFASNSPEQMMQAGCGYENRRGRGLTG</sequence>
<feature type="region of interest" description="Disordered" evidence="1">
    <location>
        <begin position="1"/>
        <end position="22"/>
    </location>
</feature>